<keyword evidence="4 6" id="KW-1133">Transmembrane helix</keyword>
<feature type="transmembrane region" description="Helical" evidence="6">
    <location>
        <begin position="213"/>
        <end position="235"/>
    </location>
</feature>
<dbReference type="AlphaFoldDB" id="A0A8J2XIE5"/>
<reference evidence="8" key="2">
    <citation type="submission" date="2020-09" db="EMBL/GenBank/DDBJ databases">
        <authorList>
            <person name="Sun Q."/>
            <person name="Zhou Y."/>
        </authorList>
    </citation>
    <scope>NUCLEOTIDE SEQUENCE</scope>
    <source>
        <strain evidence="8">CGMCC 1.12785</strain>
    </source>
</reference>
<feature type="transmembrane region" description="Helical" evidence="6">
    <location>
        <begin position="168"/>
        <end position="193"/>
    </location>
</feature>
<protein>
    <submittedName>
        <fullName evidence="8">Cytochrome C biogenesis protein CcdA</fullName>
    </submittedName>
</protein>
<dbReference type="PANTHER" id="PTHR31272">
    <property type="entry name" value="CYTOCHROME C-TYPE BIOGENESIS PROTEIN HI_1454-RELATED"/>
    <property type="match status" value="1"/>
</dbReference>
<dbReference type="PANTHER" id="PTHR31272:SF4">
    <property type="entry name" value="CYTOCHROME C-TYPE BIOGENESIS PROTEIN HI_1454-RELATED"/>
    <property type="match status" value="1"/>
</dbReference>
<dbReference type="GO" id="GO:0016020">
    <property type="term" value="C:membrane"/>
    <property type="evidence" value="ECO:0007669"/>
    <property type="project" value="UniProtKB-SubCell"/>
</dbReference>
<feature type="domain" description="Cytochrome C biogenesis protein transmembrane" evidence="7">
    <location>
        <begin position="53"/>
        <end position="245"/>
    </location>
</feature>
<comment type="subcellular location">
    <subcellularLocation>
        <location evidence="1">Membrane</location>
        <topology evidence="1">Multi-pass membrane protein</topology>
    </subcellularLocation>
</comment>
<feature type="transmembrane region" description="Helical" evidence="6">
    <location>
        <begin position="49"/>
        <end position="75"/>
    </location>
</feature>
<proteinExistence type="inferred from homology"/>
<dbReference type="Pfam" id="PF02683">
    <property type="entry name" value="DsbD_TM"/>
    <property type="match status" value="1"/>
</dbReference>
<reference evidence="8" key="1">
    <citation type="journal article" date="2014" name="Int. J. Syst. Evol. Microbiol.">
        <title>Complete genome sequence of Corynebacterium casei LMG S-19264T (=DSM 44701T), isolated from a smear-ripened cheese.</title>
        <authorList>
            <consortium name="US DOE Joint Genome Institute (JGI-PGF)"/>
            <person name="Walter F."/>
            <person name="Albersmeier A."/>
            <person name="Kalinowski J."/>
            <person name="Ruckert C."/>
        </authorList>
    </citation>
    <scope>NUCLEOTIDE SEQUENCE</scope>
    <source>
        <strain evidence="8">CGMCC 1.12785</strain>
    </source>
</reference>
<evidence type="ECO:0000256" key="4">
    <source>
        <dbReference type="ARBA" id="ARBA00022989"/>
    </source>
</evidence>
<feature type="transmembrane region" description="Helical" evidence="6">
    <location>
        <begin position="256"/>
        <end position="276"/>
    </location>
</feature>
<keyword evidence="3 6" id="KW-0812">Transmembrane</keyword>
<keyword evidence="5 6" id="KW-0472">Membrane</keyword>
<evidence type="ECO:0000256" key="1">
    <source>
        <dbReference type="ARBA" id="ARBA00004141"/>
    </source>
</evidence>
<organism evidence="8 9">
    <name type="scientific">Sediminivirga luteola</name>
    <dbReference type="NCBI Taxonomy" id="1774748"/>
    <lineage>
        <taxon>Bacteria</taxon>
        <taxon>Bacillati</taxon>
        <taxon>Actinomycetota</taxon>
        <taxon>Actinomycetes</taxon>
        <taxon>Micrococcales</taxon>
        <taxon>Brevibacteriaceae</taxon>
        <taxon>Sediminivirga</taxon>
    </lineage>
</organism>
<name>A0A8J2XIE5_9MICO</name>
<evidence type="ECO:0000313" key="8">
    <source>
        <dbReference type="EMBL" id="GGA02184.1"/>
    </source>
</evidence>
<evidence type="ECO:0000256" key="2">
    <source>
        <dbReference type="ARBA" id="ARBA00006143"/>
    </source>
</evidence>
<feature type="transmembrane region" description="Helical" evidence="6">
    <location>
        <begin position="133"/>
        <end position="156"/>
    </location>
</feature>
<dbReference type="Proteomes" id="UP000616114">
    <property type="component" value="Unassembled WGS sequence"/>
</dbReference>
<gene>
    <name evidence="8" type="ORF">GCM10011333_00890</name>
</gene>
<sequence length="289" mass="29800">MPDPLSRLASIPSGSGLVAAPVADAMPDLAVPSPVASLGSQFAEVALNGPMLMAVLVAALAGLVSFLSPCVLPLVPGYVGYVTGLGAGSLQDRRTWRVGLGIGLFILGFAVVFTAFGALAGAAGQLVSAHLDLVTRILGAVVILAGIVFMGGFAFLQRNREIGARPPAGLWGAPLLGATFGLSWAPCIGPTLAAVLSLSVGFGADQGSVWRGAILAFVYCLGLGIPFLLLAVALVKGMGRVDWVRRHQLTIQRIGGGMLILLGLVMASGLWMRWIYSLQGLIDGFWVVI</sequence>
<dbReference type="GO" id="GO:0017004">
    <property type="term" value="P:cytochrome complex assembly"/>
    <property type="evidence" value="ECO:0007669"/>
    <property type="project" value="InterPro"/>
</dbReference>
<dbReference type="InterPro" id="IPR003834">
    <property type="entry name" value="Cyt_c_assmbl_TM_dom"/>
</dbReference>
<evidence type="ECO:0000313" key="9">
    <source>
        <dbReference type="Proteomes" id="UP000616114"/>
    </source>
</evidence>
<dbReference type="InterPro" id="IPR051790">
    <property type="entry name" value="Cytochrome_c-biogenesis_DsbD"/>
</dbReference>
<comment type="caution">
    <text evidence="8">The sequence shown here is derived from an EMBL/GenBank/DDBJ whole genome shotgun (WGS) entry which is preliminary data.</text>
</comment>
<accession>A0A8J2XIE5</accession>
<evidence type="ECO:0000256" key="6">
    <source>
        <dbReference type="SAM" id="Phobius"/>
    </source>
</evidence>
<feature type="transmembrane region" description="Helical" evidence="6">
    <location>
        <begin position="96"/>
        <end position="121"/>
    </location>
</feature>
<evidence type="ECO:0000259" key="7">
    <source>
        <dbReference type="Pfam" id="PF02683"/>
    </source>
</evidence>
<evidence type="ECO:0000256" key="3">
    <source>
        <dbReference type="ARBA" id="ARBA00022692"/>
    </source>
</evidence>
<comment type="similarity">
    <text evidence="2">Belongs to the DsbD family.</text>
</comment>
<evidence type="ECO:0000256" key="5">
    <source>
        <dbReference type="ARBA" id="ARBA00023136"/>
    </source>
</evidence>
<dbReference type="EMBL" id="BMFY01000001">
    <property type="protein sequence ID" value="GGA02184.1"/>
    <property type="molecule type" value="Genomic_DNA"/>
</dbReference>
<keyword evidence="9" id="KW-1185">Reference proteome</keyword>